<evidence type="ECO:0000256" key="2">
    <source>
        <dbReference type="PROSITE-ProRule" id="PRU00176"/>
    </source>
</evidence>
<dbReference type="InterPro" id="IPR034221">
    <property type="entry name" value="RBM34_RRM2"/>
</dbReference>
<keyword evidence="6" id="KW-1185">Reference proteome</keyword>
<feature type="compositionally biased region" description="Polar residues" evidence="3">
    <location>
        <begin position="387"/>
        <end position="397"/>
    </location>
</feature>
<feature type="region of interest" description="Disordered" evidence="3">
    <location>
        <begin position="329"/>
        <end position="426"/>
    </location>
</feature>
<dbReference type="Proteomes" id="UP000801492">
    <property type="component" value="Unassembled WGS sequence"/>
</dbReference>
<dbReference type="PANTHER" id="PTHR48027">
    <property type="entry name" value="HETEROGENEOUS NUCLEAR RIBONUCLEOPROTEIN 87F-RELATED"/>
    <property type="match status" value="1"/>
</dbReference>
<dbReference type="InterPro" id="IPR000504">
    <property type="entry name" value="RRM_dom"/>
</dbReference>
<evidence type="ECO:0000256" key="3">
    <source>
        <dbReference type="SAM" id="MobiDB-lite"/>
    </source>
</evidence>
<dbReference type="EMBL" id="VTPC01001672">
    <property type="protein sequence ID" value="KAF2901388.1"/>
    <property type="molecule type" value="Genomic_DNA"/>
</dbReference>
<accession>A0A8K0D8H4</accession>
<keyword evidence="1 2" id="KW-0694">RNA-binding</keyword>
<feature type="compositionally biased region" description="Basic residues" evidence="3">
    <location>
        <begin position="398"/>
        <end position="407"/>
    </location>
</feature>
<feature type="compositionally biased region" description="Basic and acidic residues" evidence="3">
    <location>
        <begin position="49"/>
        <end position="58"/>
    </location>
</feature>
<dbReference type="AlphaFoldDB" id="A0A8K0D8H4"/>
<reference evidence="5" key="1">
    <citation type="submission" date="2019-08" db="EMBL/GenBank/DDBJ databases">
        <title>The genome of the North American firefly Photinus pyralis.</title>
        <authorList>
            <consortium name="Photinus pyralis genome working group"/>
            <person name="Fallon T.R."/>
            <person name="Sander Lower S.E."/>
            <person name="Weng J.-K."/>
        </authorList>
    </citation>
    <scope>NUCLEOTIDE SEQUENCE</scope>
    <source>
        <strain evidence="5">TRF0915ILg1</strain>
        <tissue evidence="5">Whole body</tissue>
    </source>
</reference>
<dbReference type="InterPro" id="IPR012677">
    <property type="entry name" value="Nucleotide-bd_a/b_plait_sf"/>
</dbReference>
<dbReference type="GO" id="GO:0003723">
    <property type="term" value="F:RNA binding"/>
    <property type="evidence" value="ECO:0007669"/>
    <property type="project" value="UniProtKB-UniRule"/>
</dbReference>
<feature type="compositionally biased region" description="Basic residues" evidence="3">
    <location>
        <begin position="329"/>
        <end position="345"/>
    </location>
</feature>
<evidence type="ECO:0000259" key="4">
    <source>
        <dbReference type="PROSITE" id="PS50102"/>
    </source>
</evidence>
<dbReference type="PROSITE" id="PS50102">
    <property type="entry name" value="RRM"/>
    <property type="match status" value="2"/>
</dbReference>
<evidence type="ECO:0000313" key="5">
    <source>
        <dbReference type="EMBL" id="KAF2901388.1"/>
    </source>
</evidence>
<comment type="caution">
    <text evidence="5">The sequence shown here is derived from an EMBL/GenBank/DDBJ whole genome shotgun (WGS) entry which is preliminary data.</text>
</comment>
<organism evidence="5 6">
    <name type="scientific">Ignelater luminosus</name>
    <name type="common">Cucubano</name>
    <name type="synonym">Pyrophorus luminosus</name>
    <dbReference type="NCBI Taxonomy" id="2038154"/>
    <lineage>
        <taxon>Eukaryota</taxon>
        <taxon>Metazoa</taxon>
        <taxon>Ecdysozoa</taxon>
        <taxon>Arthropoda</taxon>
        <taxon>Hexapoda</taxon>
        <taxon>Insecta</taxon>
        <taxon>Pterygota</taxon>
        <taxon>Neoptera</taxon>
        <taxon>Endopterygota</taxon>
        <taxon>Coleoptera</taxon>
        <taxon>Polyphaga</taxon>
        <taxon>Elateriformia</taxon>
        <taxon>Elateroidea</taxon>
        <taxon>Elateridae</taxon>
        <taxon>Agrypninae</taxon>
        <taxon>Pyrophorini</taxon>
        <taxon>Ignelater</taxon>
    </lineage>
</organism>
<gene>
    <name evidence="5" type="ORF">ILUMI_04799</name>
</gene>
<feature type="compositionally biased region" description="Basic residues" evidence="3">
    <location>
        <begin position="59"/>
        <end position="76"/>
    </location>
</feature>
<dbReference type="InterPro" id="IPR035979">
    <property type="entry name" value="RBD_domain_sf"/>
</dbReference>
<dbReference type="OrthoDB" id="442677at2759"/>
<feature type="compositionally biased region" description="Basic and acidic residues" evidence="3">
    <location>
        <begin position="346"/>
        <end position="361"/>
    </location>
</feature>
<dbReference type="CDD" id="cd12394">
    <property type="entry name" value="RRM1_RBM34"/>
    <property type="match status" value="1"/>
</dbReference>
<feature type="compositionally biased region" description="Polar residues" evidence="3">
    <location>
        <begin position="105"/>
        <end position="114"/>
    </location>
</feature>
<feature type="compositionally biased region" description="Basic and acidic residues" evidence="3">
    <location>
        <begin position="115"/>
        <end position="136"/>
    </location>
</feature>
<protein>
    <recommendedName>
        <fullName evidence="4">RRM domain-containing protein</fullName>
    </recommendedName>
</protein>
<evidence type="ECO:0000313" key="6">
    <source>
        <dbReference type="Proteomes" id="UP000801492"/>
    </source>
</evidence>
<dbReference type="SUPFAM" id="SSF54928">
    <property type="entry name" value="RNA-binding domain, RBD"/>
    <property type="match status" value="2"/>
</dbReference>
<feature type="domain" description="RRM" evidence="4">
    <location>
        <begin position="151"/>
        <end position="245"/>
    </location>
</feature>
<dbReference type="Pfam" id="PF00076">
    <property type="entry name" value="RRM_1"/>
    <property type="match status" value="2"/>
</dbReference>
<dbReference type="InterPro" id="IPR052462">
    <property type="entry name" value="SLIRP/GR-RBP-like"/>
</dbReference>
<dbReference type="Gene3D" id="3.30.70.330">
    <property type="match status" value="2"/>
</dbReference>
<dbReference type="SMART" id="SM00360">
    <property type="entry name" value="RRM"/>
    <property type="match status" value="2"/>
</dbReference>
<dbReference type="CDD" id="cd12395">
    <property type="entry name" value="RRM2_RBM34"/>
    <property type="match status" value="1"/>
</dbReference>
<feature type="region of interest" description="Disordered" evidence="3">
    <location>
        <begin position="45"/>
        <end position="143"/>
    </location>
</feature>
<sequence>MDYTVGSVADLISGKNTPNKATVIKQQVINANRNSDNSANSVQLFATQDKTEQSDSTKTKRHDKKFKNKLPFKRNRSISDREVQQKPSFKNKNKHNNESDNNSNFTVIDHTQISKIEKQLTEGKFEESNGSKKDTNMKNMNQNNNKEVDSRTIFVGNVAAIVKKTQLLKFFGKYGKIVSVRLRCATPAEPGVSKRVAVIKKMLHPKRTTLHSYVTFEKREDALKATELNGKKYKEHFLRVQMCDDTTKPDSSKAIFIGNLPFDVEDDDLWKAFESCGPIISVRVVRNSSTGMGIGIGYVNFDSSDSVELALQMEDVTIQKQKVRIQRCYDKRKSRKEKYKNKKKREKQDVDDQKPKIRKENMGNPENKKPRHKKEKNKTFDKPATLNVKNSIFQGSRSNKKKQRPKVNKGVIQKMKLSQKVAPRST</sequence>
<feature type="domain" description="RRM" evidence="4">
    <location>
        <begin position="253"/>
        <end position="330"/>
    </location>
</feature>
<proteinExistence type="predicted"/>
<name>A0A8K0D8H4_IGNLU</name>
<evidence type="ECO:0000256" key="1">
    <source>
        <dbReference type="ARBA" id="ARBA00022884"/>
    </source>
</evidence>